<organism evidence="10 11">
    <name type="scientific">Mageeibacillus indolicus</name>
    <dbReference type="NCBI Taxonomy" id="884684"/>
    <lineage>
        <taxon>Bacteria</taxon>
        <taxon>Bacillati</taxon>
        <taxon>Bacillota</taxon>
        <taxon>Clostridia</taxon>
        <taxon>Eubacteriales</taxon>
        <taxon>Oscillospiraceae</taxon>
        <taxon>Mageeibacillus</taxon>
    </lineage>
</organism>
<reference evidence="11" key="1">
    <citation type="submission" date="2017-04" db="EMBL/GenBank/DDBJ databases">
        <authorList>
            <person name="Bumgarner R.E."/>
            <person name="Fredricks D.N."/>
            <person name="Srinivasan S."/>
        </authorList>
    </citation>
    <scope>NUCLEOTIDE SEQUENCE [LARGE SCALE GENOMIC DNA]</scope>
    <source>
        <strain evidence="11">KA00405</strain>
    </source>
</reference>
<dbReference type="InterPro" id="IPR000515">
    <property type="entry name" value="MetI-like"/>
</dbReference>
<dbReference type="OMA" id="YLWATVI"/>
<dbReference type="InterPro" id="IPR051322">
    <property type="entry name" value="AA_ABC_Transporter_Permease"/>
</dbReference>
<keyword evidence="5 8" id="KW-0812">Transmembrane</keyword>
<evidence type="ECO:0000256" key="4">
    <source>
        <dbReference type="ARBA" id="ARBA00022475"/>
    </source>
</evidence>
<dbReference type="Proteomes" id="UP000236394">
    <property type="component" value="Unassembled WGS sequence"/>
</dbReference>
<dbReference type="SUPFAM" id="SSF161098">
    <property type="entry name" value="MetI-like"/>
    <property type="match status" value="1"/>
</dbReference>
<evidence type="ECO:0000256" key="7">
    <source>
        <dbReference type="ARBA" id="ARBA00023136"/>
    </source>
</evidence>
<dbReference type="PANTHER" id="PTHR30450:SF1">
    <property type="entry name" value="D-METHIONINE TRANSPORT SYSTEM PERMEASE PROTEIN METI-RELATED"/>
    <property type="match status" value="1"/>
</dbReference>
<feature type="transmembrane region" description="Helical" evidence="8">
    <location>
        <begin position="53"/>
        <end position="75"/>
    </location>
</feature>
<evidence type="ECO:0000313" key="11">
    <source>
        <dbReference type="Proteomes" id="UP000236394"/>
    </source>
</evidence>
<feature type="transmembrane region" description="Helical" evidence="8">
    <location>
        <begin position="20"/>
        <end position="41"/>
    </location>
</feature>
<feature type="transmembrane region" description="Helical" evidence="8">
    <location>
        <begin position="87"/>
        <end position="109"/>
    </location>
</feature>
<feature type="transmembrane region" description="Helical" evidence="8">
    <location>
        <begin position="146"/>
        <end position="169"/>
    </location>
</feature>
<dbReference type="InterPro" id="IPR035906">
    <property type="entry name" value="MetI-like_sf"/>
</dbReference>
<feature type="transmembrane region" description="Helical" evidence="8">
    <location>
        <begin position="189"/>
        <end position="208"/>
    </location>
</feature>
<feature type="domain" description="ABC transmembrane type-1" evidence="9">
    <location>
        <begin position="14"/>
        <end position="208"/>
    </location>
</feature>
<dbReference type="EMBL" id="NBZD01000004">
    <property type="protein sequence ID" value="PNH17988.1"/>
    <property type="molecule type" value="Genomic_DNA"/>
</dbReference>
<evidence type="ECO:0000256" key="3">
    <source>
        <dbReference type="ARBA" id="ARBA00022448"/>
    </source>
</evidence>
<dbReference type="GO" id="GO:0005886">
    <property type="term" value="C:plasma membrane"/>
    <property type="evidence" value="ECO:0007669"/>
    <property type="project" value="UniProtKB-SubCell"/>
</dbReference>
<dbReference type="Gene3D" id="1.10.3720.10">
    <property type="entry name" value="MetI-like"/>
    <property type="match status" value="1"/>
</dbReference>
<dbReference type="Pfam" id="PF00528">
    <property type="entry name" value="BPD_transp_1"/>
    <property type="match status" value="1"/>
</dbReference>
<gene>
    <name evidence="10" type="ORF">B7R76_06535</name>
</gene>
<keyword evidence="6 8" id="KW-1133">Transmembrane helix</keyword>
<dbReference type="RefSeq" id="WP_012992902.1">
    <property type="nucleotide sequence ID" value="NZ_NBZD01000004.1"/>
</dbReference>
<name>A0A2J8AZP8_9FIRM</name>
<evidence type="ECO:0000259" key="9">
    <source>
        <dbReference type="PROSITE" id="PS50928"/>
    </source>
</evidence>
<dbReference type="AlphaFoldDB" id="A0A2J8AZP8"/>
<evidence type="ECO:0000256" key="6">
    <source>
        <dbReference type="ARBA" id="ARBA00022989"/>
    </source>
</evidence>
<keyword evidence="3 8" id="KW-0813">Transport</keyword>
<protein>
    <submittedName>
        <fullName evidence="10">Methionine ABC transporter permease</fullName>
    </submittedName>
</protein>
<evidence type="ECO:0000256" key="1">
    <source>
        <dbReference type="ARBA" id="ARBA00004651"/>
    </source>
</evidence>
<comment type="subcellular location">
    <subcellularLocation>
        <location evidence="1 8">Cell membrane</location>
        <topology evidence="1 8">Multi-pass membrane protein</topology>
    </subcellularLocation>
</comment>
<dbReference type="CDD" id="cd06261">
    <property type="entry name" value="TM_PBP2"/>
    <property type="match status" value="1"/>
</dbReference>
<dbReference type="PROSITE" id="PS50928">
    <property type="entry name" value="ABC_TM1"/>
    <property type="match status" value="1"/>
</dbReference>
<evidence type="ECO:0000256" key="2">
    <source>
        <dbReference type="ARBA" id="ARBA00007069"/>
    </source>
</evidence>
<accession>A0A2J8AZP8</accession>
<dbReference type="GO" id="GO:0048473">
    <property type="term" value="P:D-methionine transmembrane transport"/>
    <property type="evidence" value="ECO:0007669"/>
    <property type="project" value="TreeGrafter"/>
</dbReference>
<sequence>MNWDNILRLIVPALGQTLYMVGASSLIAVALGLPLAIVLYLTRPDGFYPCRAVYRLLNWFINILRSLPFVILMFLMFPVTRLLVGKIIGSTASIVPIAASAAPFVARLFESHFLEIDRGIIEAARAMGSRTGQIIGRVILPESLPALVNAVTITIINVIAYSAMAGLIGGGGLGDVANVYGYQMRRYDIMYSAVVVIIVIVQIVQHVGNTIAAKLNHK</sequence>
<evidence type="ECO:0000313" key="10">
    <source>
        <dbReference type="EMBL" id="PNH17988.1"/>
    </source>
</evidence>
<evidence type="ECO:0000256" key="5">
    <source>
        <dbReference type="ARBA" id="ARBA00022692"/>
    </source>
</evidence>
<dbReference type="FunFam" id="1.10.3720.10:FF:000002">
    <property type="entry name" value="D-methionine ABC transporter permease MetI"/>
    <property type="match status" value="1"/>
</dbReference>
<keyword evidence="4" id="KW-1003">Cell membrane</keyword>
<comment type="similarity">
    <text evidence="2">Belongs to the binding-protein-dependent transport system permease family. CysTW subfamily.</text>
</comment>
<comment type="caution">
    <text evidence="10">The sequence shown here is derived from an EMBL/GenBank/DDBJ whole genome shotgun (WGS) entry which is preliminary data.</text>
</comment>
<proteinExistence type="inferred from homology"/>
<evidence type="ECO:0000256" key="8">
    <source>
        <dbReference type="RuleBase" id="RU363032"/>
    </source>
</evidence>
<keyword evidence="7 8" id="KW-0472">Membrane</keyword>
<dbReference type="PANTHER" id="PTHR30450">
    <property type="entry name" value="ABC TRANSPORTER PERMEASE"/>
    <property type="match status" value="1"/>
</dbReference>